<keyword evidence="3" id="KW-1185">Reference proteome</keyword>
<sequence length="832" mass="88027">MAHTSLFIPLPDGIRPTTALYPGAGLSSSSSSNLNDDVDDEDVFSLSSEDATASRHLTSFHKPHARHLPSKRDRSSTGKPGSQSENATMKPGLETEAAKAALAPPVAGPSRKPFMAPRSHSAPSLTPWTGTPSKGMKRSWNPATAVEACVRVENKKMEGVLSPVKRGVGADLKGKGKGKGVGVVSEMDDVEKGLSELYVSHERSRASYKKERNRRSNDHQAAVTKARSVNQGRDQEIARPAKSGEMSAAPGQCAREGVGLITGEGNFNQGADTVEVAREDMQSAGDTKKSWRRSIVGGAYNAGVLGAALGLTAYRLMSNRGLSTLTPTSTPVDRAGSGDDPDLTIIEPSVDHTSSTSHSGTSRAGTERSTVGSQPHEAQVSAELEGAEIESRSQAGASSICGHDEVLAGLDCVALEVDAGVSSIVPVEGGTDSFSLRRAVEQDLPPPPAYEESVSRESTVKGEWEELDEHLVTPANSRMATLNLKHHSSSRRLYQLSLSSPSSSTRRKFKVKSRSPACGSRSMGLYRPLSSSSTRSRPTVEIEDQHQEPAHMATELFENGQGNKDALPISQEDRTIPHIHSRNRNEGDNESISDISDPYEGRVDGPNEMMARLDSMSARLEQLINEGKKALESTGLGLPRTGTGTTPGWEDENPLHLAGFAQKGDSSTANQPSSSCEVYSMTSSGSRTRDGVDIADRPNTSISSAGSGSGAGAERKSSRRQSRIPTKISPPSKYALAHADTLVYTPTHTHKEGYAGRHVKAGSSGEVEKRRSQLGFGSGLSSRSSSAAGQPIPTTSMSMGMSVAAGTSTGTVTAFEGGSRIPVRSKSMTMTT</sequence>
<name>A0A1B9GMX7_9TREE</name>
<gene>
    <name evidence="2" type="ORF">I316_05865</name>
</gene>
<feature type="compositionally biased region" description="Basic and acidic residues" evidence="1">
    <location>
        <begin position="687"/>
        <end position="696"/>
    </location>
</feature>
<dbReference type="OrthoDB" id="2565391at2759"/>
<evidence type="ECO:0000313" key="3">
    <source>
        <dbReference type="Proteomes" id="UP000092666"/>
    </source>
</evidence>
<feature type="region of interest" description="Disordered" evidence="1">
    <location>
        <begin position="202"/>
        <end position="251"/>
    </location>
</feature>
<feature type="compositionally biased region" description="Polar residues" evidence="1">
    <location>
        <begin position="664"/>
        <end position="686"/>
    </location>
</feature>
<feature type="region of interest" description="Disordered" evidence="1">
    <location>
        <begin position="559"/>
        <end position="606"/>
    </location>
</feature>
<reference evidence="3" key="2">
    <citation type="submission" date="2013-12" db="EMBL/GenBank/DDBJ databases">
        <title>Evolution of pathogenesis and genome organization in the Tremellales.</title>
        <authorList>
            <person name="Cuomo C."/>
            <person name="Litvintseva A."/>
            <person name="Heitman J."/>
            <person name="Chen Y."/>
            <person name="Sun S."/>
            <person name="Springer D."/>
            <person name="Dromer F."/>
            <person name="Young S."/>
            <person name="Zeng Q."/>
            <person name="Chapman S."/>
            <person name="Gujja S."/>
            <person name="Saif S."/>
            <person name="Birren B."/>
        </authorList>
    </citation>
    <scope>NUCLEOTIDE SEQUENCE [LARGE SCALE GENOMIC DNA]</scope>
    <source>
        <strain evidence="3">BCC8398</strain>
    </source>
</reference>
<feature type="compositionally biased region" description="Low complexity" evidence="1">
    <location>
        <begin position="527"/>
        <end position="537"/>
    </location>
</feature>
<evidence type="ECO:0000313" key="2">
    <source>
        <dbReference type="EMBL" id="OCF32439.1"/>
    </source>
</evidence>
<feature type="compositionally biased region" description="Polar residues" evidence="1">
    <location>
        <begin position="121"/>
        <end position="132"/>
    </location>
</feature>
<feature type="compositionally biased region" description="Polar residues" evidence="1">
    <location>
        <begin position="363"/>
        <end position="373"/>
    </location>
</feature>
<feature type="compositionally biased region" description="Low complexity" evidence="1">
    <location>
        <begin position="352"/>
        <end position="362"/>
    </location>
</feature>
<feature type="region of interest" description="Disordered" evidence="1">
    <location>
        <begin position="631"/>
        <end position="732"/>
    </location>
</feature>
<feature type="region of interest" description="Disordered" evidence="1">
    <location>
        <begin position="498"/>
        <end position="547"/>
    </location>
</feature>
<feature type="compositionally biased region" description="Basic and acidic residues" evidence="1">
    <location>
        <begin position="202"/>
        <end position="218"/>
    </location>
</feature>
<dbReference type="AlphaFoldDB" id="A0A1B9GMX7"/>
<protein>
    <submittedName>
        <fullName evidence="2">Uncharacterized protein</fullName>
    </submittedName>
</protein>
<feature type="compositionally biased region" description="Basic residues" evidence="1">
    <location>
        <begin position="58"/>
        <end position="69"/>
    </location>
</feature>
<feature type="region of interest" description="Disordered" evidence="1">
    <location>
        <begin position="26"/>
        <end position="90"/>
    </location>
</feature>
<feature type="region of interest" description="Disordered" evidence="1">
    <location>
        <begin position="105"/>
        <end position="139"/>
    </location>
</feature>
<feature type="compositionally biased region" description="Basic and acidic residues" evidence="1">
    <location>
        <begin position="538"/>
        <end position="547"/>
    </location>
</feature>
<feature type="region of interest" description="Disordered" evidence="1">
    <location>
        <begin position="323"/>
        <end position="391"/>
    </location>
</feature>
<feature type="compositionally biased region" description="Low complexity" evidence="1">
    <location>
        <begin position="634"/>
        <end position="648"/>
    </location>
</feature>
<dbReference type="EMBL" id="KI669508">
    <property type="protein sequence ID" value="OCF32439.1"/>
    <property type="molecule type" value="Genomic_DNA"/>
</dbReference>
<accession>A0A1B9GMX7</accession>
<proteinExistence type="predicted"/>
<evidence type="ECO:0000256" key="1">
    <source>
        <dbReference type="SAM" id="MobiDB-lite"/>
    </source>
</evidence>
<feature type="region of interest" description="Disordered" evidence="1">
    <location>
        <begin position="748"/>
        <end position="795"/>
    </location>
</feature>
<organism evidence="2 3">
    <name type="scientific">Kwoniella heveanensis BCC8398</name>
    <dbReference type="NCBI Taxonomy" id="1296120"/>
    <lineage>
        <taxon>Eukaryota</taxon>
        <taxon>Fungi</taxon>
        <taxon>Dikarya</taxon>
        <taxon>Basidiomycota</taxon>
        <taxon>Agaricomycotina</taxon>
        <taxon>Tremellomycetes</taxon>
        <taxon>Tremellales</taxon>
        <taxon>Cryptococcaceae</taxon>
        <taxon>Kwoniella</taxon>
    </lineage>
</organism>
<dbReference type="Proteomes" id="UP000092666">
    <property type="component" value="Unassembled WGS sequence"/>
</dbReference>
<feature type="compositionally biased region" description="Low complexity" evidence="1">
    <location>
        <begin position="773"/>
        <end position="790"/>
    </location>
</feature>
<feature type="compositionally biased region" description="Polar residues" evidence="1">
    <location>
        <begin position="77"/>
        <end position="87"/>
    </location>
</feature>
<reference evidence="2 3" key="1">
    <citation type="submission" date="2013-07" db="EMBL/GenBank/DDBJ databases">
        <title>The Genome Sequence of Cryptococcus heveanensis BCC8398.</title>
        <authorList>
            <consortium name="The Broad Institute Genome Sequencing Platform"/>
            <person name="Cuomo C."/>
            <person name="Litvintseva A."/>
            <person name="Chen Y."/>
            <person name="Heitman J."/>
            <person name="Sun S."/>
            <person name="Springer D."/>
            <person name="Dromer F."/>
            <person name="Young S.K."/>
            <person name="Zeng Q."/>
            <person name="Gargeya S."/>
            <person name="Fitzgerald M."/>
            <person name="Abouelleil A."/>
            <person name="Alvarado L."/>
            <person name="Berlin A.M."/>
            <person name="Chapman S.B."/>
            <person name="Dewar J."/>
            <person name="Goldberg J."/>
            <person name="Griggs A."/>
            <person name="Gujja S."/>
            <person name="Hansen M."/>
            <person name="Howarth C."/>
            <person name="Imamovic A."/>
            <person name="Larimer J."/>
            <person name="McCowan C."/>
            <person name="Murphy C."/>
            <person name="Pearson M."/>
            <person name="Priest M."/>
            <person name="Roberts A."/>
            <person name="Saif S."/>
            <person name="Shea T."/>
            <person name="Sykes S."/>
            <person name="Wortman J."/>
            <person name="Nusbaum C."/>
            <person name="Birren B."/>
        </authorList>
    </citation>
    <scope>NUCLEOTIDE SEQUENCE [LARGE SCALE GENOMIC DNA]</scope>
    <source>
        <strain evidence="2 3">BCC8398</strain>
    </source>
</reference>